<keyword evidence="1" id="KW-0812">Transmembrane</keyword>
<keyword evidence="1" id="KW-1133">Transmembrane helix</keyword>
<proteinExistence type="predicted"/>
<sequence length="117" mass="13660">MLHLKLGISNINSTHFSLCNVIVSTQIIARQTTDLHNNSQKPIKQTHQVTYCYSMGAPRPSREKENVYHWVSPLCFLSSWSHQINMLSLIMLLVIFPWMTIDLPKTLTNEWFRVMLM</sequence>
<dbReference type="AlphaFoldDB" id="A0A7C9D9U5"/>
<organism evidence="2">
    <name type="scientific">Opuntia streptacantha</name>
    <name type="common">Prickly pear cactus</name>
    <name type="synonym">Opuntia cardona</name>
    <dbReference type="NCBI Taxonomy" id="393608"/>
    <lineage>
        <taxon>Eukaryota</taxon>
        <taxon>Viridiplantae</taxon>
        <taxon>Streptophyta</taxon>
        <taxon>Embryophyta</taxon>
        <taxon>Tracheophyta</taxon>
        <taxon>Spermatophyta</taxon>
        <taxon>Magnoliopsida</taxon>
        <taxon>eudicotyledons</taxon>
        <taxon>Gunneridae</taxon>
        <taxon>Pentapetalae</taxon>
        <taxon>Caryophyllales</taxon>
        <taxon>Cactineae</taxon>
        <taxon>Cactaceae</taxon>
        <taxon>Opuntioideae</taxon>
        <taxon>Opuntia</taxon>
    </lineage>
</organism>
<keyword evidence="1" id="KW-0472">Membrane</keyword>
<protein>
    <submittedName>
        <fullName evidence="2">Uncharacterized protein</fullName>
    </submittedName>
</protein>
<evidence type="ECO:0000256" key="1">
    <source>
        <dbReference type="SAM" id="Phobius"/>
    </source>
</evidence>
<evidence type="ECO:0000313" key="2">
    <source>
        <dbReference type="EMBL" id="MBA4634245.1"/>
    </source>
</evidence>
<dbReference type="EMBL" id="GISG01089936">
    <property type="protein sequence ID" value="MBA4634245.1"/>
    <property type="molecule type" value="Transcribed_RNA"/>
</dbReference>
<name>A0A7C9D9U5_OPUST</name>
<reference evidence="2" key="2">
    <citation type="submission" date="2020-07" db="EMBL/GenBank/DDBJ databases">
        <authorList>
            <person name="Vera ALvarez R."/>
            <person name="Arias-Moreno D.M."/>
            <person name="Jimenez-Jacinto V."/>
            <person name="Jimenez-Bremont J.F."/>
            <person name="Swaminathan K."/>
            <person name="Moose S.P."/>
            <person name="Guerrero-Gonzalez M.L."/>
            <person name="Marino-Ramirez L."/>
            <person name="Landsman D."/>
            <person name="Rodriguez-Kessler M."/>
            <person name="Delgado-Sanchez P."/>
        </authorList>
    </citation>
    <scope>NUCLEOTIDE SEQUENCE</scope>
    <source>
        <tissue evidence="2">Cladode</tissue>
    </source>
</reference>
<feature type="transmembrane region" description="Helical" evidence="1">
    <location>
        <begin position="84"/>
        <end position="101"/>
    </location>
</feature>
<reference evidence="2" key="1">
    <citation type="journal article" date="2013" name="J. Plant Res.">
        <title>Effect of fungi and light on seed germination of three Opuntia species from semiarid lands of central Mexico.</title>
        <authorList>
            <person name="Delgado-Sanchez P."/>
            <person name="Jimenez-Bremont J.F."/>
            <person name="Guerrero-Gonzalez Mde L."/>
            <person name="Flores J."/>
        </authorList>
    </citation>
    <scope>NUCLEOTIDE SEQUENCE</scope>
    <source>
        <tissue evidence="2">Cladode</tissue>
    </source>
</reference>
<accession>A0A7C9D9U5</accession>